<dbReference type="InterPro" id="IPR055170">
    <property type="entry name" value="GFO_IDH_MocA-like_dom"/>
</dbReference>
<evidence type="ECO:0000259" key="4">
    <source>
        <dbReference type="Pfam" id="PF22725"/>
    </source>
</evidence>
<dbReference type="SUPFAM" id="SSF51735">
    <property type="entry name" value="NAD(P)-binding Rossmann-fold domains"/>
    <property type="match status" value="1"/>
</dbReference>
<organism evidence="5 6">
    <name type="scientific">Neobacillus cucumis</name>
    <dbReference type="NCBI Taxonomy" id="1740721"/>
    <lineage>
        <taxon>Bacteria</taxon>
        <taxon>Bacillati</taxon>
        <taxon>Bacillota</taxon>
        <taxon>Bacilli</taxon>
        <taxon>Bacillales</taxon>
        <taxon>Bacillaceae</taxon>
        <taxon>Neobacillus</taxon>
    </lineage>
</organism>
<evidence type="ECO:0000313" key="6">
    <source>
        <dbReference type="Proteomes" id="UP000234950"/>
    </source>
</evidence>
<dbReference type="Proteomes" id="UP000234950">
    <property type="component" value="Unassembled WGS sequence"/>
</dbReference>
<protein>
    <submittedName>
        <fullName evidence="5">Gfo/Idh/MocA family oxidoreductase</fullName>
    </submittedName>
</protein>
<keyword evidence="2" id="KW-0560">Oxidoreductase</keyword>
<dbReference type="RefSeq" id="WP_101648486.1">
    <property type="nucleotide sequence ID" value="NZ_PGVE01000052.1"/>
</dbReference>
<feature type="domain" description="Gfo/Idh/MocA-like oxidoreductase N-terminal" evidence="3">
    <location>
        <begin position="7"/>
        <end position="124"/>
    </location>
</feature>
<dbReference type="Pfam" id="PF01408">
    <property type="entry name" value="GFO_IDH_MocA"/>
    <property type="match status" value="1"/>
</dbReference>
<evidence type="ECO:0000313" key="5">
    <source>
        <dbReference type="EMBL" id="PLS03739.1"/>
    </source>
</evidence>
<dbReference type="PANTHER" id="PTHR22604:SF105">
    <property type="entry name" value="TRANS-1,2-DIHYDROBENZENE-1,2-DIOL DEHYDROGENASE"/>
    <property type="match status" value="1"/>
</dbReference>
<evidence type="ECO:0000256" key="2">
    <source>
        <dbReference type="ARBA" id="ARBA00023002"/>
    </source>
</evidence>
<dbReference type="PANTHER" id="PTHR22604">
    <property type="entry name" value="OXIDOREDUCTASES"/>
    <property type="match status" value="1"/>
</dbReference>
<evidence type="ECO:0000259" key="3">
    <source>
        <dbReference type="Pfam" id="PF01408"/>
    </source>
</evidence>
<dbReference type="EMBL" id="PGVE01000052">
    <property type="protein sequence ID" value="PLS03739.1"/>
    <property type="molecule type" value="Genomic_DNA"/>
</dbReference>
<dbReference type="OrthoDB" id="9815825at2"/>
<dbReference type="InterPro" id="IPR000683">
    <property type="entry name" value="Gfo/Idh/MocA-like_OxRdtase_N"/>
</dbReference>
<evidence type="ECO:0000256" key="1">
    <source>
        <dbReference type="ARBA" id="ARBA00010928"/>
    </source>
</evidence>
<sequence>MERKIKWGILSTAQIAVEKLIPAIQRSTNGQVYAIASSSGKAKLAAEKFQIPVFYESYDELLADPAIDAVYIPLPNNMHYEWTIKAAKAKKHILCEKPAALEAEQVAEMISVCKQNGVMFMEGFMYRFHPQHQKVKDLIKDKAIGDVKLMRAFFSFFMEEREGNIRLNADLGGGALFDIGCYCVNSLRYIVEEEPLSLKILSETNQDGVDTSAAGVLLFPNHVLATFACSFDADSKDEYEIVGTNGTIRVPYAYRPDLQSGRGVVQLVKDGELTEFMIEGDQYRLEVEHFADCILSNQEPIYSGENSYNNLKVIQTLYQLLEANKENNA</sequence>
<dbReference type="InterPro" id="IPR036291">
    <property type="entry name" value="NAD(P)-bd_dom_sf"/>
</dbReference>
<feature type="domain" description="GFO/IDH/MocA-like oxidoreductase" evidence="4">
    <location>
        <begin position="132"/>
        <end position="249"/>
    </location>
</feature>
<dbReference type="GO" id="GO:0000166">
    <property type="term" value="F:nucleotide binding"/>
    <property type="evidence" value="ECO:0007669"/>
    <property type="project" value="InterPro"/>
</dbReference>
<accession>A0A2N5HDY0</accession>
<comment type="similarity">
    <text evidence="1">Belongs to the Gfo/Idh/MocA family.</text>
</comment>
<dbReference type="AlphaFoldDB" id="A0A2N5HDY0"/>
<dbReference type="InterPro" id="IPR050984">
    <property type="entry name" value="Gfo/Idh/MocA_domain"/>
</dbReference>
<proteinExistence type="inferred from homology"/>
<gene>
    <name evidence="5" type="ORF">CVD27_13795</name>
</gene>
<dbReference type="Gene3D" id="3.30.360.10">
    <property type="entry name" value="Dihydrodipicolinate Reductase, domain 2"/>
    <property type="match status" value="1"/>
</dbReference>
<name>A0A2N5HDY0_9BACI</name>
<comment type="caution">
    <text evidence="5">The sequence shown here is derived from an EMBL/GenBank/DDBJ whole genome shotgun (WGS) entry which is preliminary data.</text>
</comment>
<dbReference type="Pfam" id="PF22725">
    <property type="entry name" value="GFO_IDH_MocA_C3"/>
    <property type="match status" value="1"/>
</dbReference>
<dbReference type="GO" id="GO:0016491">
    <property type="term" value="F:oxidoreductase activity"/>
    <property type="evidence" value="ECO:0007669"/>
    <property type="project" value="UniProtKB-KW"/>
</dbReference>
<keyword evidence="6" id="KW-1185">Reference proteome</keyword>
<dbReference type="SUPFAM" id="SSF55347">
    <property type="entry name" value="Glyceraldehyde-3-phosphate dehydrogenase-like, C-terminal domain"/>
    <property type="match status" value="1"/>
</dbReference>
<dbReference type="Gene3D" id="3.40.50.720">
    <property type="entry name" value="NAD(P)-binding Rossmann-like Domain"/>
    <property type="match status" value="1"/>
</dbReference>
<reference evidence="5 6" key="1">
    <citation type="submission" date="2017-11" db="EMBL/GenBank/DDBJ databases">
        <title>Comparitive Functional Genomics of Dry Heat Resistant strains isolated from the Viking Spacecraft.</title>
        <authorList>
            <person name="Seuylemezian A."/>
            <person name="Cooper K."/>
            <person name="Vaishampayan P."/>
        </authorList>
    </citation>
    <scope>NUCLEOTIDE SEQUENCE [LARGE SCALE GENOMIC DNA]</scope>
    <source>
        <strain evidence="5 6">V32-6</strain>
    </source>
</reference>